<dbReference type="GO" id="GO:0016020">
    <property type="term" value="C:membrane"/>
    <property type="evidence" value="ECO:0007669"/>
    <property type="project" value="UniProtKB-SubCell"/>
</dbReference>
<evidence type="ECO:0000313" key="9">
    <source>
        <dbReference type="EMBL" id="CAD8765000.1"/>
    </source>
</evidence>
<keyword evidence="6" id="KW-1133">Transmembrane helix</keyword>
<evidence type="ECO:0000259" key="8">
    <source>
        <dbReference type="SMART" id="SM00602"/>
    </source>
</evidence>
<dbReference type="SUPFAM" id="SSF110296">
    <property type="entry name" value="Oligoxyloglucan reducing end-specific cellobiohydrolase"/>
    <property type="match status" value="1"/>
</dbReference>
<organism evidence="9">
    <name type="scientific">Polytomella parva</name>
    <dbReference type="NCBI Taxonomy" id="51329"/>
    <lineage>
        <taxon>Eukaryota</taxon>
        <taxon>Viridiplantae</taxon>
        <taxon>Chlorophyta</taxon>
        <taxon>core chlorophytes</taxon>
        <taxon>Chlorophyceae</taxon>
        <taxon>CS clade</taxon>
        <taxon>Chlamydomonadales</taxon>
        <taxon>Chlamydomonadaceae</taxon>
        <taxon>Polytomella</taxon>
    </lineage>
</organism>
<dbReference type="Gene3D" id="2.10.70.80">
    <property type="match status" value="1"/>
</dbReference>
<dbReference type="SMART" id="SM00602">
    <property type="entry name" value="VPS10"/>
    <property type="match status" value="1"/>
</dbReference>
<dbReference type="InterPro" id="IPR031777">
    <property type="entry name" value="Sortilin_C"/>
</dbReference>
<comment type="subcellular location">
    <subcellularLocation>
        <location evidence="1">Membrane</location>
    </subcellularLocation>
</comment>
<feature type="compositionally biased region" description="Low complexity" evidence="5">
    <location>
        <begin position="430"/>
        <end position="470"/>
    </location>
</feature>
<keyword evidence="3 6" id="KW-0472">Membrane</keyword>
<evidence type="ECO:0000256" key="7">
    <source>
        <dbReference type="SAM" id="SignalP"/>
    </source>
</evidence>
<name>A0A7S0UPU6_9CHLO</name>
<evidence type="ECO:0000256" key="2">
    <source>
        <dbReference type="ARBA" id="ARBA00022737"/>
    </source>
</evidence>
<feature type="transmembrane region" description="Helical" evidence="6">
    <location>
        <begin position="863"/>
        <end position="887"/>
    </location>
</feature>
<keyword evidence="2" id="KW-0677">Repeat</keyword>
<dbReference type="Gene3D" id="2.130.10.10">
    <property type="entry name" value="YVTN repeat-like/Quinoprotein amine dehydrogenase"/>
    <property type="match status" value="1"/>
</dbReference>
<keyword evidence="4" id="KW-0325">Glycoprotein</keyword>
<dbReference type="Pfam" id="PF15901">
    <property type="entry name" value="Sortilin_C"/>
    <property type="match status" value="1"/>
</dbReference>
<proteinExistence type="predicted"/>
<feature type="domain" description="VPS10" evidence="8">
    <location>
        <begin position="61"/>
        <end position="848"/>
    </location>
</feature>
<evidence type="ECO:0000256" key="6">
    <source>
        <dbReference type="SAM" id="Phobius"/>
    </source>
</evidence>
<evidence type="ECO:0000256" key="1">
    <source>
        <dbReference type="ARBA" id="ARBA00004370"/>
    </source>
</evidence>
<protein>
    <recommendedName>
        <fullName evidence="8">VPS10 domain-containing protein</fullName>
    </recommendedName>
</protein>
<dbReference type="EMBL" id="HBFM01002415">
    <property type="protein sequence ID" value="CAD8765000.1"/>
    <property type="molecule type" value="Transcribed_RNA"/>
</dbReference>
<evidence type="ECO:0000256" key="3">
    <source>
        <dbReference type="ARBA" id="ARBA00023136"/>
    </source>
</evidence>
<evidence type="ECO:0000256" key="5">
    <source>
        <dbReference type="SAM" id="MobiDB-lite"/>
    </source>
</evidence>
<dbReference type="InterPro" id="IPR050310">
    <property type="entry name" value="VPS10-sortilin"/>
</dbReference>
<feature type="signal peptide" evidence="7">
    <location>
        <begin position="1"/>
        <end position="23"/>
    </location>
</feature>
<dbReference type="InterPro" id="IPR031778">
    <property type="entry name" value="Sortilin_N"/>
</dbReference>
<gene>
    <name evidence="9" type="ORF">PPAR00522_LOCUS1385</name>
</gene>
<dbReference type="InterPro" id="IPR015943">
    <property type="entry name" value="WD40/YVTN_repeat-like_dom_sf"/>
</dbReference>
<keyword evidence="7" id="KW-0732">Signal</keyword>
<evidence type="ECO:0000256" key="4">
    <source>
        <dbReference type="ARBA" id="ARBA00023180"/>
    </source>
</evidence>
<keyword evidence="6" id="KW-0812">Transmembrane</keyword>
<feature type="chain" id="PRO_5030901471" description="VPS10 domain-containing protein" evidence="7">
    <location>
        <begin position="24"/>
        <end position="1037"/>
    </location>
</feature>
<dbReference type="PANTHER" id="PTHR12106">
    <property type="entry name" value="SORTILIN RELATED"/>
    <property type="match status" value="1"/>
</dbReference>
<dbReference type="PANTHER" id="PTHR12106:SF27">
    <property type="entry name" value="SORTILIN-RELATED RECEPTOR"/>
    <property type="match status" value="1"/>
</dbReference>
<feature type="region of interest" description="Disordered" evidence="5">
    <location>
        <begin position="427"/>
        <end position="483"/>
    </location>
</feature>
<dbReference type="AlphaFoldDB" id="A0A7S0UPU6"/>
<sequence length="1037" mass="110098">MRHRHFIPVFIFGLLLSLCLVYGKTCSKSIATNALKPIKTSAPIVDLTWAGTEDLVVFAMTRNLGLGSGGTWRSQNGGDSFFDLTPKLNSSMAKAGGNDSVTVTSIFSQKSAPNNVVFIGSGSYIWLSKDFGDTISRVVRTPGHWRGSNIRSMKLHPTRDNWLLVLVRRPSCRPLDYAQMECPHDLFLTQDLFGSMDWVNLTANAHGKLAGFVDFDWGINACPTTTAGTRNCSKKGDMAETMVMATMYAKPGDYDQPWDPDVHFVMSSNLFKSFETHVPCGNMFEIVGEGIYIAYSNSCPVDVQGNKRRDSSTSKGITLYTSADGGLTFDQACLPVALKQEGYELMETHDGKGAVVVVDFVSDSGSSSSASSGSASSMYTAGPHHAVFSLSLTNVHRSDFGFGTDLTRIEGIPGFFMANQMLPAPSAAVGNSNGNSGGNSNNNGGTNSNSGGDNSSNSKNKNNDNDSAGGTDSDLDVDYGTDSDNDIIVESRITFNGGGRWQRVPAPKTFNNPQCNRCSSDSSIPCFLHLNGPSAWNSFSGALPSLYSSASAPGLVIGTGNVAPLGAGLNEFTITDGLCTWLSTDGGSTWRDVGVGAYIYEFADWGGVIVMARHPGGTSAVASSVLVSLDYGSCWTEVPLTEAMTVENIRIEPDGQRPRVIVHGRGCRVEPTRSSTSKCGQSASSGYRPEGLMYVVDVEQNEAFSPLPNCKASDRVPWTVSTPDGVSAACVLGNTIQIQRRRADASCLNGAGYVRPAPITERCPCTQEDVECDFGWMRPSAGGVNMGGNRTVDTCTALPESRMQTCPLIRDKKYMVSSTGKRLLHADVCNDASVIIPDTDGMGNARKSPSSPSGSGAKKKHTWAKAVLGILSVVLILGASVAWWALLSTSRQRDLIMDLTESVVSFLIGVALLAKEKAEAIYLFLWTRFHGGRPGDVLVPSYDADHLHSHGAAAAAREDGTSLGLVHGRGMTEEEEVLGYFQPLSDGFGNGMSGFGGGIGEEMGGAMRGGTGGAFNLPTSAPGMGGVKMFTLDGGGQ</sequence>
<feature type="compositionally biased region" description="Acidic residues" evidence="5">
    <location>
        <begin position="473"/>
        <end position="483"/>
    </location>
</feature>
<reference evidence="9" key="1">
    <citation type="submission" date="2021-01" db="EMBL/GenBank/DDBJ databases">
        <authorList>
            <person name="Corre E."/>
            <person name="Pelletier E."/>
            <person name="Niang G."/>
            <person name="Scheremetjew M."/>
            <person name="Finn R."/>
            <person name="Kale V."/>
            <person name="Holt S."/>
            <person name="Cochrane G."/>
            <person name="Meng A."/>
            <person name="Brown T."/>
            <person name="Cohen L."/>
        </authorList>
    </citation>
    <scope>NUCLEOTIDE SEQUENCE</scope>
    <source>
        <strain evidence="9">SAG 63-3</strain>
    </source>
</reference>
<dbReference type="InterPro" id="IPR006581">
    <property type="entry name" value="VPS10"/>
</dbReference>
<dbReference type="GO" id="GO:0005794">
    <property type="term" value="C:Golgi apparatus"/>
    <property type="evidence" value="ECO:0007669"/>
    <property type="project" value="TreeGrafter"/>
</dbReference>
<accession>A0A7S0UPU6</accession>
<dbReference type="GO" id="GO:0006892">
    <property type="term" value="P:post-Golgi vesicle-mediated transport"/>
    <property type="evidence" value="ECO:0007669"/>
    <property type="project" value="TreeGrafter"/>
</dbReference>
<dbReference type="Pfam" id="PF15902">
    <property type="entry name" value="Sortilin-Vps10"/>
    <property type="match status" value="2"/>
</dbReference>